<dbReference type="OrthoDB" id="3271273at2"/>
<comment type="caution">
    <text evidence="3">The sequence shown here is derived from an EMBL/GenBank/DDBJ whole genome shotgun (WGS) entry which is preliminary data.</text>
</comment>
<dbReference type="Pfam" id="PF13529">
    <property type="entry name" value="Peptidase_C39_2"/>
    <property type="match status" value="1"/>
</dbReference>
<feature type="domain" description="Peptidase C39-like" evidence="2">
    <location>
        <begin position="192"/>
        <end position="323"/>
    </location>
</feature>
<dbReference type="Proteomes" id="UP000185628">
    <property type="component" value="Unassembled WGS sequence"/>
</dbReference>
<dbReference type="RefSeq" id="WP_073717618.1">
    <property type="nucleotide sequence ID" value="NZ_MQVR01000125.1"/>
</dbReference>
<reference evidence="4" key="1">
    <citation type="submission" date="2016-12" db="EMBL/GenBank/DDBJ databases">
        <authorList>
            <person name="Meng X."/>
        </authorList>
    </citation>
    <scope>NUCLEOTIDE SEQUENCE [LARGE SCALE GENOMIC DNA]</scope>
    <source>
        <strain evidence="4">DSM 19116</strain>
    </source>
</reference>
<dbReference type="InterPro" id="IPR039564">
    <property type="entry name" value="Peptidase_C39-like"/>
</dbReference>
<accession>A0A1Q5PZ55</accession>
<feature type="signal peptide" evidence="1">
    <location>
        <begin position="1"/>
        <end position="26"/>
    </location>
</feature>
<gene>
    <name evidence="3" type="ORF">BSZ39_12380</name>
</gene>
<evidence type="ECO:0000256" key="1">
    <source>
        <dbReference type="SAM" id="SignalP"/>
    </source>
</evidence>
<feature type="chain" id="PRO_5039244674" description="Peptidase C39-like domain-containing protein" evidence="1">
    <location>
        <begin position="27"/>
        <end position="364"/>
    </location>
</feature>
<keyword evidence="4" id="KW-1185">Reference proteome</keyword>
<proteinExistence type="predicted"/>
<protein>
    <recommendedName>
        <fullName evidence="2">Peptidase C39-like domain-containing protein</fullName>
    </recommendedName>
</protein>
<dbReference type="EMBL" id="MQVR01000125">
    <property type="protein sequence ID" value="OKL52911.1"/>
    <property type="molecule type" value="Genomic_DNA"/>
</dbReference>
<evidence type="ECO:0000259" key="2">
    <source>
        <dbReference type="Pfam" id="PF13529"/>
    </source>
</evidence>
<evidence type="ECO:0000313" key="3">
    <source>
        <dbReference type="EMBL" id="OKL52911.1"/>
    </source>
</evidence>
<organism evidence="3 4">
    <name type="scientific">Bowdeniella nasicola</name>
    <dbReference type="NCBI Taxonomy" id="208480"/>
    <lineage>
        <taxon>Bacteria</taxon>
        <taxon>Bacillati</taxon>
        <taxon>Actinomycetota</taxon>
        <taxon>Actinomycetes</taxon>
        <taxon>Actinomycetales</taxon>
        <taxon>Actinomycetaceae</taxon>
        <taxon>Bowdeniella</taxon>
    </lineage>
</organism>
<sequence>MSYAKLGGAGLAALALFLGSTVPAAASGDHASRDEILAGLTAAVHKLEEPTAMRSVGPASTRAFRLRDSLDCISVDEQYFCPFQGWYSEPLNIQDRLREADNDEGDLGFGELVEQLETLPVAEQKAALVEELNDAKGSAGKVLLDGAALEGIGSLERLSGAFPEISPAEIPRPGTDGGSSGRILVSSTSAGKQERSYWCGPASAAFMARHDPAVGGKVSSSQSAWAGYLGTTKAGTSIYNIKTQVNKRLTGWKSRVNGYVVKSVKGWSDGTWRARFKDTIVKKRAPIVLHPKLSSKVSDYVPAGTSTGGHFNVGVGYAMNGGQMKAWIFEPYSFGGKLKTKLVWDRISMVKKAHDAHPQKNIAF</sequence>
<name>A0A1Q5PZ55_9ACTO</name>
<keyword evidence="1" id="KW-0732">Signal</keyword>
<evidence type="ECO:0000313" key="4">
    <source>
        <dbReference type="Proteomes" id="UP000185628"/>
    </source>
</evidence>
<dbReference type="AlphaFoldDB" id="A0A1Q5PZ55"/>